<dbReference type="AlphaFoldDB" id="A0AAD7N7Z4"/>
<reference evidence="1" key="1">
    <citation type="submission" date="2023-03" db="EMBL/GenBank/DDBJ databases">
        <title>Massive genome expansion in bonnet fungi (Mycena s.s.) driven by repeated elements and novel gene families across ecological guilds.</title>
        <authorList>
            <consortium name="Lawrence Berkeley National Laboratory"/>
            <person name="Harder C.B."/>
            <person name="Miyauchi S."/>
            <person name="Viragh M."/>
            <person name="Kuo A."/>
            <person name="Thoen E."/>
            <person name="Andreopoulos B."/>
            <person name="Lu D."/>
            <person name="Skrede I."/>
            <person name="Drula E."/>
            <person name="Henrissat B."/>
            <person name="Morin E."/>
            <person name="Kohler A."/>
            <person name="Barry K."/>
            <person name="LaButti K."/>
            <person name="Morin E."/>
            <person name="Salamov A."/>
            <person name="Lipzen A."/>
            <person name="Mereny Z."/>
            <person name="Hegedus B."/>
            <person name="Baldrian P."/>
            <person name="Stursova M."/>
            <person name="Weitz H."/>
            <person name="Taylor A."/>
            <person name="Grigoriev I.V."/>
            <person name="Nagy L.G."/>
            <person name="Martin F."/>
            <person name="Kauserud H."/>
        </authorList>
    </citation>
    <scope>NUCLEOTIDE SEQUENCE</scope>
    <source>
        <strain evidence="1">CBHHK182m</strain>
    </source>
</reference>
<dbReference type="EMBL" id="JARKIB010000069">
    <property type="protein sequence ID" value="KAJ7749468.1"/>
    <property type="molecule type" value="Genomic_DNA"/>
</dbReference>
<proteinExistence type="predicted"/>
<dbReference type="Proteomes" id="UP001215598">
    <property type="component" value="Unassembled WGS sequence"/>
</dbReference>
<keyword evidence="2" id="KW-1185">Reference proteome</keyword>
<gene>
    <name evidence="1" type="ORF">B0H16DRAFT_874492</name>
</gene>
<name>A0AAD7N7Z4_9AGAR</name>
<protein>
    <submittedName>
        <fullName evidence="1">Uncharacterized protein</fullName>
    </submittedName>
</protein>
<evidence type="ECO:0000313" key="1">
    <source>
        <dbReference type="EMBL" id="KAJ7749468.1"/>
    </source>
</evidence>
<sequence>MSGLTTVGYCRWNLAACSLRRLYSGQICLARTTRRLGKNSFIVLNASGGLIAMTFRCFVRRQTISNSAVFLAALGDKCTIGIHCEGTDTKDRPDDLGSSSCKALLNQIGLSALHRRRPTTPSAAFWVGKPTHLMFNSRSFLRILSPSLFLLVLIALDTPVGPPPAGSKHRHFSRSEEINDRVGGISACARSSMQVSTYTVKVRVSPSTLG</sequence>
<organism evidence="1 2">
    <name type="scientific">Mycena metata</name>
    <dbReference type="NCBI Taxonomy" id="1033252"/>
    <lineage>
        <taxon>Eukaryota</taxon>
        <taxon>Fungi</taxon>
        <taxon>Dikarya</taxon>
        <taxon>Basidiomycota</taxon>
        <taxon>Agaricomycotina</taxon>
        <taxon>Agaricomycetes</taxon>
        <taxon>Agaricomycetidae</taxon>
        <taxon>Agaricales</taxon>
        <taxon>Marasmiineae</taxon>
        <taxon>Mycenaceae</taxon>
        <taxon>Mycena</taxon>
    </lineage>
</organism>
<comment type="caution">
    <text evidence="1">The sequence shown here is derived from an EMBL/GenBank/DDBJ whole genome shotgun (WGS) entry which is preliminary data.</text>
</comment>
<accession>A0AAD7N7Z4</accession>
<evidence type="ECO:0000313" key="2">
    <source>
        <dbReference type="Proteomes" id="UP001215598"/>
    </source>
</evidence>